<keyword evidence="2" id="KW-0812">Transmembrane</keyword>
<evidence type="ECO:0000256" key="1">
    <source>
        <dbReference type="SAM" id="Coils"/>
    </source>
</evidence>
<dbReference type="AlphaFoldDB" id="A0A433ZQ59"/>
<protein>
    <submittedName>
        <fullName evidence="3">Uncharacterized protein</fullName>
    </submittedName>
</protein>
<accession>A0A433ZQ59</accession>
<reference evidence="3 4" key="1">
    <citation type="submission" date="2017-08" db="EMBL/GenBank/DDBJ databases">
        <title>Draft genome sequence of pheromone producing symbiont Morganella morganii, of the female New Zealand grass grub Costelytra giveni.</title>
        <authorList>
            <person name="Laugraud A."/>
            <person name="Young S.D."/>
            <person name="Hurst M.H."/>
        </authorList>
    </citation>
    <scope>NUCLEOTIDE SEQUENCE [LARGE SCALE GENOMIC DNA]</scope>
    <source>
        <strain evidence="3 4">MMsCG</strain>
    </source>
</reference>
<feature type="transmembrane region" description="Helical" evidence="2">
    <location>
        <begin position="320"/>
        <end position="345"/>
    </location>
</feature>
<name>A0A433ZQ59_MORMO</name>
<feature type="coiled-coil region" evidence="1">
    <location>
        <begin position="16"/>
        <end position="43"/>
    </location>
</feature>
<feature type="transmembrane region" description="Helical" evidence="2">
    <location>
        <begin position="431"/>
        <end position="452"/>
    </location>
</feature>
<organism evidence="3 4">
    <name type="scientific">Morganella morganii</name>
    <name type="common">Proteus morganii</name>
    <dbReference type="NCBI Taxonomy" id="582"/>
    <lineage>
        <taxon>Bacteria</taxon>
        <taxon>Pseudomonadati</taxon>
        <taxon>Pseudomonadota</taxon>
        <taxon>Gammaproteobacteria</taxon>
        <taxon>Enterobacterales</taxon>
        <taxon>Morganellaceae</taxon>
        <taxon>Morganella</taxon>
    </lineage>
</organism>
<gene>
    <name evidence="3" type="ORF">CKG00_17995</name>
</gene>
<dbReference type="OrthoDB" id="8019720at2"/>
<dbReference type="EMBL" id="NRQY01000003">
    <property type="protein sequence ID" value="RUT64258.1"/>
    <property type="molecule type" value="Genomic_DNA"/>
</dbReference>
<feature type="transmembrane region" description="Helical" evidence="2">
    <location>
        <begin position="403"/>
        <end position="425"/>
    </location>
</feature>
<keyword evidence="1" id="KW-0175">Coiled coil</keyword>
<keyword evidence="2" id="KW-0472">Membrane</keyword>
<dbReference type="Proteomes" id="UP000286908">
    <property type="component" value="Unassembled WGS sequence"/>
</dbReference>
<sequence length="821" mass="88755">MATIIDALVVTLKLDNRGFSNEVKKATAENDKLSAAIDNVSDSSADLTITIKNQADETKKAAKKQDDFTKSINNGIKAIGALFATIIASSGLSKLISEIQKSNDQLYFLSKNLGMSATEIKKWQNMAEMSGGSADGMAASMSNLSKSLWDLVTIGDSSVLPYFNALNVGVVDSGGKLRDLDAILLDVSDSLSGMSRPQAYNIAKNMGFDEGTINTLLQGRDAMQEMLDTQRGLVISSEEELEISRQLNKQNAKVRQGWEGLKTLLANYLMPSLLKFSEMVTGVLMFLNKNRDTAVTLFKGIGIAIGLFLIPMALKAATAFMAMFAPLFGGVGLILLLGLVLAGLYDDYETWKKGGDSLFDYSGWEENIEMVLTALKDLKDWFKDTTIGKWFTDQDGNLETWKVALGAFGLWFAGKWVVGITGGLLKIGAGFLAMFGWPGLLVAGLVTALGLWQLKLNELDLSPLMTAAAEAKIKFDDLTKSINMFRDAKNGIDKVQAGIRAGSEIIPGGNIFKAGIDNKIVDKVIDKVRKDGFLKSLNDAAVGAYSYLASGKSSNSSGFTATGVEVPNQDKRIYKTTNGDVIREGGSRAWRNNNPSNMIWGEGAKKLGAIGHDFNAQGHVMAIFPDKETGDKAREWMLFESNWAKQLATKSDYGAGLGYRDKTLSQALASHSPPEAANDTAAYIRDALAAVGGKDKHMGDYTSDERRAILDIIDKKEGWGVGKEYAANSPKNINAERLLENIAAFNQQISQPLTPNAMPGIQQTMANSQALQSGSKSITYNIDSKVENLNVNTSASTISGTVTDARDAWRGDLFQTITPMS</sequence>
<evidence type="ECO:0000313" key="3">
    <source>
        <dbReference type="EMBL" id="RUT64258.1"/>
    </source>
</evidence>
<evidence type="ECO:0000313" key="4">
    <source>
        <dbReference type="Proteomes" id="UP000286908"/>
    </source>
</evidence>
<evidence type="ECO:0000256" key="2">
    <source>
        <dbReference type="SAM" id="Phobius"/>
    </source>
</evidence>
<feature type="transmembrane region" description="Helical" evidence="2">
    <location>
        <begin position="294"/>
        <end position="314"/>
    </location>
</feature>
<comment type="caution">
    <text evidence="3">The sequence shown here is derived from an EMBL/GenBank/DDBJ whole genome shotgun (WGS) entry which is preliminary data.</text>
</comment>
<proteinExistence type="predicted"/>
<keyword evidence="2" id="KW-1133">Transmembrane helix</keyword>